<name>A0ABV6XJ58_9ACTN</name>
<dbReference type="Gene3D" id="3.90.79.10">
    <property type="entry name" value="Nucleoside Triphosphate Pyrophosphohydrolase"/>
    <property type="match status" value="1"/>
</dbReference>
<dbReference type="PANTHER" id="PTHR43736">
    <property type="entry name" value="ADP-RIBOSE PYROPHOSPHATASE"/>
    <property type="match status" value="1"/>
</dbReference>
<dbReference type="InterPro" id="IPR015797">
    <property type="entry name" value="NUDIX_hydrolase-like_dom_sf"/>
</dbReference>
<evidence type="ECO:0000259" key="3">
    <source>
        <dbReference type="PROSITE" id="PS51462"/>
    </source>
</evidence>
<comment type="caution">
    <text evidence="4">The sequence shown here is derived from an EMBL/GenBank/DDBJ whole genome shotgun (WGS) entry which is preliminary data.</text>
</comment>
<feature type="domain" description="Nudix hydrolase" evidence="3">
    <location>
        <begin position="25"/>
        <end position="157"/>
    </location>
</feature>
<evidence type="ECO:0000256" key="1">
    <source>
        <dbReference type="ARBA" id="ARBA00005582"/>
    </source>
</evidence>
<feature type="compositionally biased region" description="Low complexity" evidence="2">
    <location>
        <begin position="1"/>
        <end position="19"/>
    </location>
</feature>
<comment type="similarity">
    <text evidence="1">Belongs to the Nudix hydrolase family.</text>
</comment>
<dbReference type="PANTHER" id="PTHR43736:SF1">
    <property type="entry name" value="DIHYDRONEOPTERIN TRIPHOSPHATE DIPHOSPHATASE"/>
    <property type="match status" value="1"/>
</dbReference>
<protein>
    <submittedName>
        <fullName evidence="4">NUDIX domain-containing protein</fullName>
    </submittedName>
</protein>
<evidence type="ECO:0000256" key="2">
    <source>
        <dbReference type="SAM" id="MobiDB-lite"/>
    </source>
</evidence>
<dbReference type="PROSITE" id="PS51462">
    <property type="entry name" value="NUDIX"/>
    <property type="match status" value="1"/>
</dbReference>
<evidence type="ECO:0000313" key="4">
    <source>
        <dbReference type="EMBL" id="MFC1438212.1"/>
    </source>
</evidence>
<feature type="region of interest" description="Disordered" evidence="2">
    <location>
        <begin position="1"/>
        <end position="22"/>
    </location>
</feature>
<proteinExistence type="inferred from homology"/>
<dbReference type="SUPFAM" id="SSF55811">
    <property type="entry name" value="Nudix"/>
    <property type="match status" value="1"/>
</dbReference>
<dbReference type="InterPro" id="IPR000086">
    <property type="entry name" value="NUDIX_hydrolase_dom"/>
</dbReference>
<keyword evidence="5" id="KW-1185">Reference proteome</keyword>
<dbReference type="EMBL" id="JBEUKS010000002">
    <property type="protein sequence ID" value="MFC1438212.1"/>
    <property type="molecule type" value="Genomic_DNA"/>
</dbReference>
<gene>
    <name evidence="4" type="ORF">ABUW04_08085</name>
</gene>
<sequence>MNHVPSESPSESPSGPSARPAERALTAPTVSCVFVCHDGRGRVLLARRSAGARDEPGAWDTGAGALEHGESFEAAVRREVREEYLAEALAVETLGVRNILRGDPVSHWVALLFAVRVDPDRVAIGEPDKFDALGWFPLDALPRPQHSQLGETLALFGRSLATPA</sequence>
<accession>A0ABV6XJ58</accession>
<evidence type="ECO:0000313" key="5">
    <source>
        <dbReference type="Proteomes" id="UP001592581"/>
    </source>
</evidence>
<dbReference type="Proteomes" id="UP001592581">
    <property type="component" value="Unassembled WGS sequence"/>
</dbReference>
<organism evidence="4 5">
    <name type="scientific">Streptacidiphilus jeojiensis</name>
    <dbReference type="NCBI Taxonomy" id="3229225"/>
    <lineage>
        <taxon>Bacteria</taxon>
        <taxon>Bacillati</taxon>
        <taxon>Actinomycetota</taxon>
        <taxon>Actinomycetes</taxon>
        <taxon>Kitasatosporales</taxon>
        <taxon>Streptomycetaceae</taxon>
        <taxon>Streptacidiphilus</taxon>
    </lineage>
</organism>
<dbReference type="RefSeq" id="WP_380563736.1">
    <property type="nucleotide sequence ID" value="NZ_JBEUKS010000002.1"/>
</dbReference>
<dbReference type="Pfam" id="PF00293">
    <property type="entry name" value="NUDIX"/>
    <property type="match status" value="1"/>
</dbReference>
<reference evidence="4 5" key="1">
    <citation type="submission" date="2024-06" db="EMBL/GenBank/DDBJ databases">
        <authorList>
            <person name="Lee S.D."/>
        </authorList>
    </citation>
    <scope>NUCLEOTIDE SEQUENCE [LARGE SCALE GENOMIC DNA]</scope>
    <source>
        <strain evidence="4 5">N1-10</strain>
    </source>
</reference>